<evidence type="ECO:0000256" key="2">
    <source>
        <dbReference type="ARBA" id="ARBA00022801"/>
    </source>
</evidence>
<dbReference type="RefSeq" id="WP_166856424.1">
    <property type="nucleotide sequence ID" value="NZ_CP063989.1"/>
</dbReference>
<evidence type="ECO:0000256" key="1">
    <source>
        <dbReference type="ARBA" id="ARBA00001946"/>
    </source>
</evidence>
<evidence type="ECO:0000313" key="4">
    <source>
        <dbReference type="EMBL" id="QPL05726.1"/>
    </source>
</evidence>
<reference evidence="4 5" key="1">
    <citation type="submission" date="2020-11" db="EMBL/GenBank/DDBJ databases">
        <title>Actinomyces sp. ZJ750.</title>
        <authorList>
            <person name="Zhou J."/>
        </authorList>
    </citation>
    <scope>NUCLEOTIDE SEQUENCE [LARGE SCALE GENOMIC DNA]</scope>
    <source>
        <strain evidence="4 5">ZJ750</strain>
    </source>
</reference>
<keyword evidence="5" id="KW-1185">Reference proteome</keyword>
<dbReference type="Gene3D" id="3.90.79.10">
    <property type="entry name" value="Nucleoside Triphosphate Pyrophosphohydrolase"/>
    <property type="match status" value="1"/>
</dbReference>
<comment type="cofactor">
    <cofactor evidence="1">
        <name>Mg(2+)</name>
        <dbReference type="ChEBI" id="CHEBI:18420"/>
    </cofactor>
</comment>
<dbReference type="Pfam" id="PF00293">
    <property type="entry name" value="NUDIX"/>
    <property type="match status" value="1"/>
</dbReference>
<accession>A0A7T0LLN1</accession>
<evidence type="ECO:0000313" key="5">
    <source>
        <dbReference type="Proteomes" id="UP000594637"/>
    </source>
</evidence>
<dbReference type="GO" id="GO:0016787">
    <property type="term" value="F:hydrolase activity"/>
    <property type="evidence" value="ECO:0007669"/>
    <property type="project" value="UniProtKB-KW"/>
</dbReference>
<proteinExistence type="predicted"/>
<gene>
    <name evidence="4" type="ORF">ID810_01685</name>
</gene>
<organism evidence="4 5">
    <name type="scientific">Actinomyces respiraculi</name>
    <dbReference type="NCBI Taxonomy" id="2744574"/>
    <lineage>
        <taxon>Bacteria</taxon>
        <taxon>Bacillati</taxon>
        <taxon>Actinomycetota</taxon>
        <taxon>Actinomycetes</taxon>
        <taxon>Actinomycetales</taxon>
        <taxon>Actinomycetaceae</taxon>
        <taxon>Actinomyces</taxon>
    </lineage>
</organism>
<name>A0A7T0LLN1_9ACTO</name>
<dbReference type="Proteomes" id="UP000594637">
    <property type="component" value="Chromosome"/>
</dbReference>
<dbReference type="PROSITE" id="PS51462">
    <property type="entry name" value="NUDIX"/>
    <property type="match status" value="1"/>
</dbReference>
<dbReference type="InterPro" id="IPR020084">
    <property type="entry name" value="NUDIX_hydrolase_CS"/>
</dbReference>
<dbReference type="EMBL" id="CP063989">
    <property type="protein sequence ID" value="QPL05726.1"/>
    <property type="molecule type" value="Genomic_DNA"/>
</dbReference>
<sequence length="174" mass="19002">MTRHHVALVPAAYVLFLRQAPTGARLPQVLLQLRRNTGYMDGYWACGAAGHVEVGESVVEAAVREAKEELGVVVDPADLEPLTGMHRTNDLAGAPREQRADWFFTLRRWRGEPTIAEAARAADLAWYPLDDLPLVPPHERHVMDLLAEQLRGGAGVPAVTVFGFPAGRGPVTHS</sequence>
<feature type="domain" description="Nudix hydrolase" evidence="3">
    <location>
        <begin position="7"/>
        <end position="148"/>
    </location>
</feature>
<dbReference type="InterPro" id="IPR000086">
    <property type="entry name" value="NUDIX_hydrolase_dom"/>
</dbReference>
<dbReference type="PANTHER" id="PTHR43046:SF14">
    <property type="entry name" value="MUTT_NUDIX FAMILY PROTEIN"/>
    <property type="match status" value="1"/>
</dbReference>
<keyword evidence="2" id="KW-0378">Hydrolase</keyword>
<dbReference type="KEGG" id="arep:ID810_01685"/>
<dbReference type="SUPFAM" id="SSF55811">
    <property type="entry name" value="Nudix"/>
    <property type="match status" value="1"/>
</dbReference>
<protein>
    <submittedName>
        <fullName evidence="4">NUDIX domain-containing protein</fullName>
    </submittedName>
</protein>
<dbReference type="PROSITE" id="PS00893">
    <property type="entry name" value="NUDIX_BOX"/>
    <property type="match status" value="1"/>
</dbReference>
<dbReference type="PANTHER" id="PTHR43046">
    <property type="entry name" value="GDP-MANNOSE MANNOSYL HYDROLASE"/>
    <property type="match status" value="1"/>
</dbReference>
<evidence type="ECO:0000259" key="3">
    <source>
        <dbReference type="PROSITE" id="PS51462"/>
    </source>
</evidence>
<dbReference type="AlphaFoldDB" id="A0A7T0LLN1"/>
<dbReference type="InterPro" id="IPR015797">
    <property type="entry name" value="NUDIX_hydrolase-like_dom_sf"/>
</dbReference>